<evidence type="ECO:0000313" key="1">
    <source>
        <dbReference type="EMBL" id="MEN2987945.1"/>
    </source>
</evidence>
<dbReference type="Gene3D" id="3.40.50.150">
    <property type="entry name" value="Vaccinia Virus protein VP39"/>
    <property type="match status" value="1"/>
</dbReference>
<proteinExistence type="predicted"/>
<keyword evidence="2" id="KW-1185">Reference proteome</keyword>
<dbReference type="EMBL" id="JBBKTW010000002">
    <property type="protein sequence ID" value="MEN2987945.1"/>
    <property type="molecule type" value="Genomic_DNA"/>
</dbReference>
<dbReference type="SUPFAM" id="SSF53335">
    <property type="entry name" value="S-adenosyl-L-methionine-dependent methyltransferases"/>
    <property type="match status" value="1"/>
</dbReference>
<organism evidence="1 2">
    <name type="scientific">Tistrella arctica</name>
    <dbReference type="NCBI Taxonomy" id="3133430"/>
    <lineage>
        <taxon>Bacteria</taxon>
        <taxon>Pseudomonadati</taxon>
        <taxon>Pseudomonadota</taxon>
        <taxon>Alphaproteobacteria</taxon>
        <taxon>Geminicoccales</taxon>
        <taxon>Geminicoccaceae</taxon>
        <taxon>Tistrella</taxon>
    </lineage>
</organism>
<accession>A0ABU9YGM8</accession>
<protein>
    <recommendedName>
        <fullName evidence="3">Class I SAM-dependent methyltransferase</fullName>
    </recommendedName>
</protein>
<comment type="caution">
    <text evidence="1">The sequence shown here is derived from an EMBL/GenBank/DDBJ whole genome shotgun (WGS) entry which is preliminary data.</text>
</comment>
<evidence type="ECO:0008006" key="3">
    <source>
        <dbReference type="Google" id="ProtNLM"/>
    </source>
</evidence>
<dbReference type="RefSeq" id="WP_345932666.1">
    <property type="nucleotide sequence ID" value="NZ_JBBKTV010000003.1"/>
</dbReference>
<reference evidence="1 2" key="1">
    <citation type="submission" date="2024-03" db="EMBL/GenBank/DDBJ databases">
        <title>High-quality draft genome sequencing of Tistrella sp. BH-R2-4.</title>
        <authorList>
            <person name="Dong C."/>
        </authorList>
    </citation>
    <scope>NUCLEOTIDE SEQUENCE [LARGE SCALE GENOMIC DNA]</scope>
    <source>
        <strain evidence="1 2">BH-R2-4</strain>
    </source>
</reference>
<sequence>MSDETGGFDAGWLDLRAGFDHAARVPALERRLAAMLRRRPGNQLTIVDLGAGTGGGLMHLAPRLTRWLSPGIHQSWRLVERDPALIAAGQTRLATLPAVVAGGLRVTYQPADLALEDLSGLIAGADLVHFTALIDLAGMDWLVGLADAVAACGVPLLGALTFDGRMDWSPPADGDDAAVAGFIHHQRRDKGLGGVALGADAAPALARLLTDRGMTVRLVASDWVIGPEDTAMHAAMVDGVAGALDDLAADGLVPAGQPAAFRAAREAAGPGRLMVGHLDLLAWRRGHE</sequence>
<evidence type="ECO:0000313" key="2">
    <source>
        <dbReference type="Proteomes" id="UP001413721"/>
    </source>
</evidence>
<dbReference type="InterPro" id="IPR029063">
    <property type="entry name" value="SAM-dependent_MTases_sf"/>
</dbReference>
<gene>
    <name evidence="1" type="ORF">WG926_06495</name>
</gene>
<dbReference type="Proteomes" id="UP001413721">
    <property type="component" value="Unassembled WGS sequence"/>
</dbReference>
<name>A0ABU9YGM8_9PROT</name>